<dbReference type="STRING" id="224129.A0A1W4X5W6"/>
<sequence>MANNYPILQHHYYSNPAFCQQSEFVNISSKSPPRALSPQRSLRQSPVGAHSPGELQEVPVTINGGTKLTTSNGRYVCYGDNNVNISTLSPKQDNDEDFEEQEFYEEMTVDDNGLVKKKKVVVVSNHLDVKNGNGQSYRYVRVPDNNVNVNNNFQSRQNVPANRRSYAQMSYTDDDIVNSNSTLQKNRYEYIPMKGREIRRSKSFTSPPKRKQYDVEEVPVGNGKVHRYAIIPMEDETELCDNSVLSQSPQKLLRQEHYEVIQDNGRYEYLPLPYQKCEEEQRIVQSQPVHNSSPHRQNNGTNQSNPPSLRRVTSPASVRKGGNAVATQKLHELLSTPKKTSQRSSSASHTPQGMSPVHQTLSYLPQLVPVTKSPFITSLSPLNNNKPLRKAPKAQQKLNYALSTRQMTKDQRHTAIVTPICSSPVQSETTYSTRSESWMNVSIHKKPVHATLAAAALMMVICGGLASGLCFYMISVMGRLYFLDFGIVSGFACFVLGLLGFRSRNYYYWLPNRNYMSGYIILTLFSLLTCVGLLVLLFMQPKPGTPLADMTSGAVCGISVLSLVLASAGVISSYCCRFPPPDNRVEHCAQGFIV</sequence>
<feature type="region of interest" description="Disordered" evidence="1">
    <location>
        <begin position="281"/>
        <end position="357"/>
    </location>
</feature>
<dbReference type="KEGG" id="apln:108738691"/>
<gene>
    <name evidence="4" type="primary">LOC108738691</name>
</gene>
<keyword evidence="2" id="KW-0812">Transmembrane</keyword>
<dbReference type="InParanoid" id="A0A1W4X5W6"/>
<dbReference type="FunCoup" id="A0A1W4X5W6">
    <property type="interactions" value="2"/>
</dbReference>
<feature type="compositionally biased region" description="Polar residues" evidence="1">
    <location>
        <begin position="283"/>
        <end position="307"/>
    </location>
</feature>
<evidence type="ECO:0000256" key="2">
    <source>
        <dbReference type="SAM" id="Phobius"/>
    </source>
</evidence>
<dbReference type="OrthoDB" id="8186197at2759"/>
<protein>
    <submittedName>
        <fullName evidence="4">Uncharacterized protein LOC108738691</fullName>
    </submittedName>
</protein>
<keyword evidence="2" id="KW-1133">Transmembrane helix</keyword>
<feature type="transmembrane region" description="Helical" evidence="2">
    <location>
        <begin position="481"/>
        <end position="499"/>
    </location>
</feature>
<feature type="compositionally biased region" description="Polar residues" evidence="1">
    <location>
        <begin position="337"/>
        <end position="357"/>
    </location>
</feature>
<feature type="transmembrane region" description="Helical" evidence="2">
    <location>
        <begin position="519"/>
        <end position="539"/>
    </location>
</feature>
<organism evidence="3 4">
    <name type="scientific">Agrilus planipennis</name>
    <name type="common">Emerald ash borer</name>
    <name type="synonym">Agrilus marcopoli</name>
    <dbReference type="NCBI Taxonomy" id="224129"/>
    <lineage>
        <taxon>Eukaryota</taxon>
        <taxon>Metazoa</taxon>
        <taxon>Ecdysozoa</taxon>
        <taxon>Arthropoda</taxon>
        <taxon>Hexapoda</taxon>
        <taxon>Insecta</taxon>
        <taxon>Pterygota</taxon>
        <taxon>Neoptera</taxon>
        <taxon>Endopterygota</taxon>
        <taxon>Coleoptera</taxon>
        <taxon>Polyphaga</taxon>
        <taxon>Elateriformia</taxon>
        <taxon>Buprestoidea</taxon>
        <taxon>Buprestidae</taxon>
        <taxon>Agrilinae</taxon>
        <taxon>Agrilus</taxon>
    </lineage>
</organism>
<evidence type="ECO:0000313" key="4">
    <source>
        <dbReference type="RefSeq" id="XP_018327725.1"/>
    </source>
</evidence>
<name>A0A1W4X5W6_AGRPL</name>
<reference evidence="4" key="1">
    <citation type="submission" date="2025-08" db="UniProtKB">
        <authorList>
            <consortium name="RefSeq"/>
        </authorList>
    </citation>
    <scope>IDENTIFICATION</scope>
    <source>
        <tissue evidence="4">Entire body</tissue>
    </source>
</reference>
<accession>A0A1W4X5W6</accession>
<dbReference type="AlphaFoldDB" id="A0A1W4X5W6"/>
<evidence type="ECO:0000256" key="1">
    <source>
        <dbReference type="SAM" id="MobiDB-lite"/>
    </source>
</evidence>
<keyword evidence="3" id="KW-1185">Reference proteome</keyword>
<evidence type="ECO:0000313" key="3">
    <source>
        <dbReference type="Proteomes" id="UP000192223"/>
    </source>
</evidence>
<feature type="transmembrane region" description="Helical" evidence="2">
    <location>
        <begin position="551"/>
        <end position="574"/>
    </location>
</feature>
<dbReference type="Proteomes" id="UP000192223">
    <property type="component" value="Unplaced"/>
</dbReference>
<proteinExistence type="predicted"/>
<dbReference type="RefSeq" id="XP_018327725.1">
    <property type="nucleotide sequence ID" value="XM_018472223.2"/>
</dbReference>
<feature type="region of interest" description="Disordered" evidence="1">
    <location>
        <begin position="29"/>
        <end position="57"/>
    </location>
</feature>
<feature type="transmembrane region" description="Helical" evidence="2">
    <location>
        <begin position="452"/>
        <end position="474"/>
    </location>
</feature>
<keyword evidence="2" id="KW-0472">Membrane</keyword>
<dbReference type="GeneID" id="108738691"/>